<evidence type="ECO:0000313" key="5">
    <source>
        <dbReference type="Proteomes" id="UP001652445"/>
    </source>
</evidence>
<dbReference type="EMBL" id="JAOQIO010000107">
    <property type="protein sequence ID" value="MCU6796792.1"/>
    <property type="molecule type" value="Genomic_DNA"/>
</dbReference>
<dbReference type="PANTHER" id="PTHR43818:SF11">
    <property type="entry name" value="BCDNA.GH03377"/>
    <property type="match status" value="1"/>
</dbReference>
<feature type="domain" description="Gfo/Idh/MocA-like oxidoreductase N-terminal" evidence="2">
    <location>
        <begin position="6"/>
        <end position="130"/>
    </location>
</feature>
<protein>
    <submittedName>
        <fullName evidence="4">Gfo/Idh/MocA family oxidoreductase</fullName>
    </submittedName>
</protein>
<organism evidence="4 5">
    <name type="scientific">Paenibacillus baimaensis</name>
    <dbReference type="NCBI Taxonomy" id="2982185"/>
    <lineage>
        <taxon>Bacteria</taxon>
        <taxon>Bacillati</taxon>
        <taxon>Bacillota</taxon>
        <taxon>Bacilli</taxon>
        <taxon>Bacillales</taxon>
        <taxon>Paenibacillaceae</taxon>
        <taxon>Paenibacillus</taxon>
    </lineage>
</organism>
<gene>
    <name evidence="4" type="ORF">OB236_32165</name>
</gene>
<dbReference type="SUPFAM" id="SSF51735">
    <property type="entry name" value="NAD(P)-binding Rossmann-fold domains"/>
    <property type="match status" value="1"/>
</dbReference>
<dbReference type="Proteomes" id="UP001652445">
    <property type="component" value="Unassembled WGS sequence"/>
</dbReference>
<evidence type="ECO:0000259" key="3">
    <source>
        <dbReference type="Pfam" id="PF22725"/>
    </source>
</evidence>
<dbReference type="PANTHER" id="PTHR43818">
    <property type="entry name" value="BCDNA.GH03377"/>
    <property type="match status" value="1"/>
</dbReference>
<dbReference type="InterPro" id="IPR050463">
    <property type="entry name" value="Gfo/Idh/MocA_oxidrdct_glycsds"/>
</dbReference>
<evidence type="ECO:0000256" key="1">
    <source>
        <dbReference type="ARBA" id="ARBA00023002"/>
    </source>
</evidence>
<dbReference type="InterPro" id="IPR055170">
    <property type="entry name" value="GFO_IDH_MocA-like_dom"/>
</dbReference>
<keyword evidence="5" id="KW-1185">Reference proteome</keyword>
<proteinExistence type="predicted"/>
<dbReference type="Gene3D" id="3.30.360.10">
    <property type="entry name" value="Dihydrodipicolinate Reductase, domain 2"/>
    <property type="match status" value="1"/>
</dbReference>
<dbReference type="Pfam" id="PF01408">
    <property type="entry name" value="GFO_IDH_MocA"/>
    <property type="match status" value="1"/>
</dbReference>
<name>A0ABT2UQH2_9BACL</name>
<evidence type="ECO:0000313" key="4">
    <source>
        <dbReference type="EMBL" id="MCU6796792.1"/>
    </source>
</evidence>
<keyword evidence="1" id="KW-0560">Oxidoreductase</keyword>
<dbReference type="InterPro" id="IPR036291">
    <property type="entry name" value="NAD(P)-bd_dom_sf"/>
</dbReference>
<sequence>MGDQQIRIGLVGYKFMGKAHSHAYRDLPFFFDLPAVPVMQAISGRDEDGVNAAAEKLGWASHENDWRALIQRDDIDVIDIVTPNHSHAEIAIAALEAGKHVLCEKPLAISVDEAKRMLAAARKSGKVHMICHNYRFSPAVQFAKKLIREGRLGRIYHFRGLYLQDWLIDPDSPLEWRMRKEESGSGSHGDLASHMIDLARFLVGDIDEVVGTMETFISARPLPEQEAPEKTTEMGEVDVDDASVFIARFKNGAIGTFEATRFAGGNRNGNRFEINGERGSIRWDLESMNVLEVYLKDDEPGLQGFRTITCTETEHPYGNIYWAPGHNIGYEHTFLGLIREFLNGIATGRCPQPSFADGLQNQMVLEAVEKSSRSRQWVSVDG</sequence>
<dbReference type="SUPFAM" id="SSF55347">
    <property type="entry name" value="Glyceraldehyde-3-phosphate dehydrogenase-like, C-terminal domain"/>
    <property type="match status" value="1"/>
</dbReference>
<comment type="caution">
    <text evidence="4">The sequence shown here is derived from an EMBL/GenBank/DDBJ whole genome shotgun (WGS) entry which is preliminary data.</text>
</comment>
<dbReference type="Pfam" id="PF22725">
    <property type="entry name" value="GFO_IDH_MocA_C3"/>
    <property type="match status" value="1"/>
</dbReference>
<accession>A0ABT2UQH2</accession>
<dbReference type="InterPro" id="IPR000683">
    <property type="entry name" value="Gfo/Idh/MocA-like_OxRdtase_N"/>
</dbReference>
<dbReference type="Gene3D" id="3.40.50.720">
    <property type="entry name" value="NAD(P)-binding Rossmann-like Domain"/>
    <property type="match status" value="1"/>
</dbReference>
<dbReference type="RefSeq" id="WP_262687608.1">
    <property type="nucleotide sequence ID" value="NZ_JAOQIO010000107.1"/>
</dbReference>
<reference evidence="4 5" key="1">
    <citation type="submission" date="2022-09" db="EMBL/GenBank/DDBJ databases">
        <authorList>
            <person name="Han X.L."/>
            <person name="Wang Q."/>
            <person name="Lu T."/>
        </authorList>
    </citation>
    <scope>NUCLEOTIDE SEQUENCE [LARGE SCALE GENOMIC DNA]</scope>
    <source>
        <strain evidence="4 5">WQ 127069</strain>
    </source>
</reference>
<feature type="domain" description="GFO/IDH/MocA-like oxidoreductase" evidence="3">
    <location>
        <begin position="141"/>
        <end position="282"/>
    </location>
</feature>
<evidence type="ECO:0000259" key="2">
    <source>
        <dbReference type="Pfam" id="PF01408"/>
    </source>
</evidence>